<dbReference type="InterPro" id="IPR050766">
    <property type="entry name" value="Bact_Lucif_Oxidored"/>
</dbReference>
<dbReference type="AlphaFoldDB" id="A0A316DLI1"/>
<evidence type="ECO:0000313" key="3">
    <source>
        <dbReference type="Proteomes" id="UP000245489"/>
    </source>
</evidence>
<proteinExistence type="predicted"/>
<dbReference type="Proteomes" id="UP000245489">
    <property type="component" value="Unassembled WGS sequence"/>
</dbReference>
<dbReference type="PANTHER" id="PTHR30137">
    <property type="entry name" value="LUCIFERASE-LIKE MONOOXYGENASE"/>
    <property type="match status" value="1"/>
</dbReference>
<dbReference type="OrthoDB" id="9780518at2"/>
<accession>A0A316DLI1</accession>
<dbReference type="GO" id="GO:0016705">
    <property type="term" value="F:oxidoreductase activity, acting on paired donors, with incorporation or reduction of molecular oxygen"/>
    <property type="evidence" value="ECO:0007669"/>
    <property type="project" value="InterPro"/>
</dbReference>
<protein>
    <submittedName>
        <fullName evidence="2">Luciferase family oxidoreductase group 1</fullName>
    </submittedName>
</protein>
<organism evidence="2 3">
    <name type="scientific">Arcicella aurantiaca</name>
    <dbReference type="NCBI Taxonomy" id="591202"/>
    <lineage>
        <taxon>Bacteria</taxon>
        <taxon>Pseudomonadati</taxon>
        <taxon>Bacteroidota</taxon>
        <taxon>Cytophagia</taxon>
        <taxon>Cytophagales</taxon>
        <taxon>Flectobacillaceae</taxon>
        <taxon>Arcicella</taxon>
    </lineage>
</organism>
<reference evidence="2 3" key="1">
    <citation type="submission" date="2018-05" db="EMBL/GenBank/DDBJ databases">
        <title>Genomic Encyclopedia of Archaeal and Bacterial Type Strains, Phase II (KMG-II): from individual species to whole genera.</title>
        <authorList>
            <person name="Goeker M."/>
        </authorList>
    </citation>
    <scope>NUCLEOTIDE SEQUENCE [LARGE SCALE GENOMIC DNA]</scope>
    <source>
        <strain evidence="2 3">DSM 22214</strain>
    </source>
</reference>
<dbReference type="RefSeq" id="WP_109744891.1">
    <property type="nucleotide sequence ID" value="NZ_QGGO01000032.1"/>
</dbReference>
<evidence type="ECO:0000259" key="1">
    <source>
        <dbReference type="Pfam" id="PF00296"/>
    </source>
</evidence>
<comment type="caution">
    <text evidence="2">The sequence shown here is derived from an EMBL/GenBank/DDBJ whole genome shotgun (WGS) entry which is preliminary data.</text>
</comment>
<sequence>MENIKIGLLDFGLRDTKMNSLHVIEDLIEYANHADKLGFSRLWVAEHHVANTRAAWSNPETLLPILAGMTNRIKIGVAGILLSIHNPYHVALNFKLLANLFPGRIDLGLANGVVGEKIAQAAIKDTNQILRSTFDSKLEELVHYLQDEDELFNEGKGIVIPPYKGEIPEIWTLGVSYGSLDRALKLRTNFARSIFHAGSDVSYEKERLAKFREDYFQRYGVVPKMTLAIAGCCHKTSQKAKKILDFLNTKTAVGKGDIFGSPAKFQDQVMTLKEQYGIDEIIFMSAAMKSQDRMMGIELISDIFKLNQN</sequence>
<dbReference type="Pfam" id="PF00296">
    <property type="entry name" value="Bac_luciferase"/>
    <property type="match status" value="1"/>
</dbReference>
<dbReference type="SUPFAM" id="SSF51679">
    <property type="entry name" value="Bacterial luciferase-like"/>
    <property type="match status" value="1"/>
</dbReference>
<feature type="domain" description="Luciferase-like" evidence="1">
    <location>
        <begin position="20"/>
        <end position="244"/>
    </location>
</feature>
<dbReference type="InterPro" id="IPR011251">
    <property type="entry name" value="Luciferase-like_dom"/>
</dbReference>
<keyword evidence="3" id="KW-1185">Reference proteome</keyword>
<dbReference type="InterPro" id="IPR036661">
    <property type="entry name" value="Luciferase-like_sf"/>
</dbReference>
<dbReference type="GO" id="GO:0005829">
    <property type="term" value="C:cytosol"/>
    <property type="evidence" value="ECO:0007669"/>
    <property type="project" value="TreeGrafter"/>
</dbReference>
<gene>
    <name evidence="2" type="ORF">LV89_04230</name>
</gene>
<name>A0A316DLI1_9BACT</name>
<evidence type="ECO:0000313" key="2">
    <source>
        <dbReference type="EMBL" id="PWK18079.1"/>
    </source>
</evidence>
<dbReference type="Gene3D" id="3.20.20.30">
    <property type="entry name" value="Luciferase-like domain"/>
    <property type="match status" value="1"/>
</dbReference>
<dbReference type="EMBL" id="QGGO01000032">
    <property type="protein sequence ID" value="PWK18079.1"/>
    <property type="molecule type" value="Genomic_DNA"/>
</dbReference>
<dbReference type="PANTHER" id="PTHR30137:SF6">
    <property type="entry name" value="LUCIFERASE-LIKE MONOOXYGENASE"/>
    <property type="match status" value="1"/>
</dbReference>